<reference evidence="1" key="1">
    <citation type="submission" date="2014-09" db="EMBL/GenBank/DDBJ databases">
        <authorList>
            <person name="Magalhaes I.L.F."/>
            <person name="Oliveira U."/>
            <person name="Santos F.R."/>
            <person name="Vidigal T.H.D.A."/>
            <person name="Brescovit A.D."/>
            <person name="Santos A.J."/>
        </authorList>
    </citation>
    <scope>NUCLEOTIDE SEQUENCE</scope>
    <source>
        <tissue evidence="1">Shoot tissue taken approximately 20 cm above the soil surface</tissue>
    </source>
</reference>
<name>A0A0A9FYK2_ARUDO</name>
<dbReference type="EMBL" id="GBRH01181612">
    <property type="protein sequence ID" value="JAE16284.1"/>
    <property type="molecule type" value="Transcribed_RNA"/>
</dbReference>
<protein>
    <submittedName>
        <fullName evidence="1">Uncharacterized protein</fullName>
    </submittedName>
</protein>
<organism evidence="1">
    <name type="scientific">Arundo donax</name>
    <name type="common">Giant reed</name>
    <name type="synonym">Donax arundinaceus</name>
    <dbReference type="NCBI Taxonomy" id="35708"/>
    <lineage>
        <taxon>Eukaryota</taxon>
        <taxon>Viridiplantae</taxon>
        <taxon>Streptophyta</taxon>
        <taxon>Embryophyta</taxon>
        <taxon>Tracheophyta</taxon>
        <taxon>Spermatophyta</taxon>
        <taxon>Magnoliopsida</taxon>
        <taxon>Liliopsida</taxon>
        <taxon>Poales</taxon>
        <taxon>Poaceae</taxon>
        <taxon>PACMAD clade</taxon>
        <taxon>Arundinoideae</taxon>
        <taxon>Arundineae</taxon>
        <taxon>Arundo</taxon>
    </lineage>
</organism>
<reference evidence="1" key="2">
    <citation type="journal article" date="2015" name="Data Brief">
        <title>Shoot transcriptome of the giant reed, Arundo donax.</title>
        <authorList>
            <person name="Barrero R.A."/>
            <person name="Guerrero F.D."/>
            <person name="Moolhuijzen P."/>
            <person name="Goolsby J.A."/>
            <person name="Tidwell J."/>
            <person name="Bellgard S.E."/>
            <person name="Bellgard M.I."/>
        </authorList>
    </citation>
    <scope>NUCLEOTIDE SEQUENCE</scope>
    <source>
        <tissue evidence="1">Shoot tissue taken approximately 20 cm above the soil surface</tissue>
    </source>
</reference>
<accession>A0A0A9FYK2</accession>
<evidence type="ECO:0000313" key="1">
    <source>
        <dbReference type="EMBL" id="JAE16284.1"/>
    </source>
</evidence>
<sequence length="55" mass="6178">MEGKPNSVKGGNRNIGNYLPLLYIGNYYLQINLYDAGQLKIKLTSVIYKMLEGVV</sequence>
<dbReference type="AlphaFoldDB" id="A0A0A9FYK2"/>
<proteinExistence type="predicted"/>